<accession>A0ABY3SF71</accession>
<name>A0ABY3SF71_9BACL</name>
<evidence type="ECO:0000259" key="1">
    <source>
        <dbReference type="Pfam" id="PF22882"/>
    </source>
</evidence>
<reference evidence="2 3" key="1">
    <citation type="journal article" date="2024" name="Int. J. Syst. Evol. Microbiol.">
        <title>Paenibacillus hexagrammi sp. nov., a novel bacterium isolated from the gut content of Hexagrammos agrammus.</title>
        <authorList>
            <person name="Jung H.K."/>
            <person name="Kim D.G."/>
            <person name="Zin H."/>
            <person name="Park J."/>
            <person name="Jung H."/>
            <person name="Kim Y.O."/>
            <person name="Kong H.J."/>
            <person name="Kim J.W."/>
            <person name="Kim Y.S."/>
        </authorList>
    </citation>
    <scope>NUCLEOTIDE SEQUENCE [LARGE SCALE GENOMIC DNA]</scope>
    <source>
        <strain evidence="2 3">YPD9-1</strain>
    </source>
</reference>
<keyword evidence="3" id="KW-1185">Reference proteome</keyword>
<dbReference type="RefSeq" id="WP_235118420.1">
    <property type="nucleotide sequence ID" value="NZ_CP090978.1"/>
</dbReference>
<proteinExistence type="predicted"/>
<dbReference type="Pfam" id="PF22882">
    <property type="entry name" value="GT-D-like"/>
    <property type="match status" value="1"/>
</dbReference>
<feature type="domain" description="GT-D fold-like" evidence="1">
    <location>
        <begin position="142"/>
        <end position="353"/>
    </location>
</feature>
<dbReference type="Proteomes" id="UP001649230">
    <property type="component" value="Chromosome"/>
</dbReference>
<evidence type="ECO:0000313" key="3">
    <source>
        <dbReference type="Proteomes" id="UP001649230"/>
    </source>
</evidence>
<protein>
    <submittedName>
        <fullName evidence="2">GT-D fold domain-containing glycosyltransferase</fullName>
    </submittedName>
</protein>
<sequence>MLPKLKKHRSLKRKGVVVPFSESRARKGRKRKAVRRMVKKHRHYASSARLKGRSAADAVMAPPVEIPVSDIQHAYDQGFNQGHDRGFDRGFDKGVREGKHAGGEAFVDKYLGEYEALPEHTVEQIIAAGIEHLRPQIHRLLRAEDLGDRIVAAMDSKAPFSLVRLGDGELLTLAQQTILPIERIQEEGPFLPYAGVHVPDMEIKGSLVQAIRGASVVGTPKLRLPNFQPLAFSIFQAESIDYRNLTLTDSLVNYYLYQCGYLSRITQGRRVLLVGNLAGPLAQVLRSHGVHVVGEVGPVNGVKDISRVKASIMNYDFDIALVSAGISAVMLSEWIASGMGRVAIDFGHLADSIVKGEAPYR</sequence>
<dbReference type="EMBL" id="CP090978">
    <property type="protein sequence ID" value="UJF32075.1"/>
    <property type="molecule type" value="Genomic_DNA"/>
</dbReference>
<dbReference type="InterPro" id="IPR055171">
    <property type="entry name" value="GT-D-like"/>
</dbReference>
<evidence type="ECO:0000313" key="2">
    <source>
        <dbReference type="EMBL" id="UJF32075.1"/>
    </source>
</evidence>
<organism evidence="2 3">
    <name type="scientific">Paenibacillus hexagrammi</name>
    <dbReference type="NCBI Taxonomy" id="2908839"/>
    <lineage>
        <taxon>Bacteria</taxon>
        <taxon>Bacillati</taxon>
        <taxon>Bacillota</taxon>
        <taxon>Bacilli</taxon>
        <taxon>Bacillales</taxon>
        <taxon>Paenibacillaceae</taxon>
        <taxon>Paenibacillus</taxon>
    </lineage>
</organism>
<gene>
    <name evidence="2" type="ORF">L0M14_20400</name>
</gene>
<dbReference type="InterPro" id="IPR049785">
    <property type="entry name" value="GT-D-like_firm"/>
</dbReference>
<dbReference type="NCBIfam" id="NF040628">
    <property type="entry name" value="GT-D_rel"/>
    <property type="match status" value="1"/>
</dbReference>